<protein>
    <submittedName>
        <fullName evidence="1">Uncharacterized protein</fullName>
    </submittedName>
</protein>
<dbReference type="Proteomes" id="UP000814128">
    <property type="component" value="Unassembled WGS sequence"/>
</dbReference>
<accession>A0ACB8R064</accession>
<evidence type="ECO:0000313" key="2">
    <source>
        <dbReference type="Proteomes" id="UP000814128"/>
    </source>
</evidence>
<reference evidence="1" key="1">
    <citation type="submission" date="2021-02" db="EMBL/GenBank/DDBJ databases">
        <authorList>
            <consortium name="DOE Joint Genome Institute"/>
            <person name="Ahrendt S."/>
            <person name="Looney B.P."/>
            <person name="Miyauchi S."/>
            <person name="Morin E."/>
            <person name="Drula E."/>
            <person name="Courty P.E."/>
            <person name="Chicoki N."/>
            <person name="Fauchery L."/>
            <person name="Kohler A."/>
            <person name="Kuo A."/>
            <person name="Labutti K."/>
            <person name="Pangilinan J."/>
            <person name="Lipzen A."/>
            <person name="Riley R."/>
            <person name="Andreopoulos W."/>
            <person name="He G."/>
            <person name="Johnson J."/>
            <person name="Barry K.W."/>
            <person name="Grigoriev I.V."/>
            <person name="Nagy L."/>
            <person name="Hibbett D."/>
            <person name="Henrissat B."/>
            <person name="Matheny P.B."/>
            <person name="Labbe J."/>
            <person name="Martin F."/>
        </authorList>
    </citation>
    <scope>NUCLEOTIDE SEQUENCE</scope>
    <source>
        <strain evidence="1">EC-137</strain>
    </source>
</reference>
<evidence type="ECO:0000313" key="1">
    <source>
        <dbReference type="EMBL" id="KAI0037011.1"/>
    </source>
</evidence>
<organism evidence="1 2">
    <name type="scientific">Vararia minispora EC-137</name>
    <dbReference type="NCBI Taxonomy" id="1314806"/>
    <lineage>
        <taxon>Eukaryota</taxon>
        <taxon>Fungi</taxon>
        <taxon>Dikarya</taxon>
        <taxon>Basidiomycota</taxon>
        <taxon>Agaricomycotina</taxon>
        <taxon>Agaricomycetes</taxon>
        <taxon>Russulales</taxon>
        <taxon>Lachnocladiaceae</taxon>
        <taxon>Vararia</taxon>
    </lineage>
</organism>
<reference evidence="1" key="2">
    <citation type="journal article" date="2022" name="New Phytol.">
        <title>Evolutionary transition to the ectomycorrhizal habit in the genomes of a hyperdiverse lineage of mushroom-forming fungi.</title>
        <authorList>
            <person name="Looney B."/>
            <person name="Miyauchi S."/>
            <person name="Morin E."/>
            <person name="Drula E."/>
            <person name="Courty P.E."/>
            <person name="Kohler A."/>
            <person name="Kuo A."/>
            <person name="LaButti K."/>
            <person name="Pangilinan J."/>
            <person name="Lipzen A."/>
            <person name="Riley R."/>
            <person name="Andreopoulos W."/>
            <person name="He G."/>
            <person name="Johnson J."/>
            <person name="Nolan M."/>
            <person name="Tritt A."/>
            <person name="Barry K.W."/>
            <person name="Grigoriev I.V."/>
            <person name="Nagy L.G."/>
            <person name="Hibbett D."/>
            <person name="Henrissat B."/>
            <person name="Matheny P.B."/>
            <person name="Labbe J."/>
            <person name="Martin F.M."/>
        </authorList>
    </citation>
    <scope>NUCLEOTIDE SEQUENCE</scope>
    <source>
        <strain evidence="1">EC-137</strain>
    </source>
</reference>
<proteinExistence type="predicted"/>
<gene>
    <name evidence="1" type="ORF">K488DRAFT_39852</name>
</gene>
<sequence>MCYRRVTTISYVCGHVVPVSASTVDCGLTNCRYSANHPAPSTHNCVSTCSQWYG</sequence>
<comment type="caution">
    <text evidence="1">The sequence shown here is derived from an EMBL/GenBank/DDBJ whole genome shotgun (WGS) entry which is preliminary data.</text>
</comment>
<dbReference type="EMBL" id="MU273466">
    <property type="protein sequence ID" value="KAI0037011.1"/>
    <property type="molecule type" value="Genomic_DNA"/>
</dbReference>
<keyword evidence="2" id="KW-1185">Reference proteome</keyword>
<name>A0ACB8R064_9AGAM</name>